<dbReference type="eggNOG" id="COG3299">
    <property type="taxonomic scope" value="Bacteria"/>
</dbReference>
<dbReference type="KEGG" id="nde:NIDE2235"/>
<accession>D8P994</accession>
<dbReference type="HOGENOM" id="CLU_008328_0_0_0"/>
<dbReference type="AlphaFoldDB" id="D8P994"/>
<gene>
    <name evidence="1" type="ORF">NIDE2235</name>
</gene>
<keyword evidence="2" id="KW-1185">Reference proteome</keyword>
<dbReference type="InterPro" id="IPR011749">
    <property type="entry name" value="CHP02243"/>
</dbReference>
<sequence length="827" mass="90963">MTYSCCDELRRQAVRDHPTLNGIDFLEVIDRAAPTEAERQRKLEVHFVKPLATPTPKTVNIRIDGGERITPIRVLGVSVGTGTSADVLTVEVDQAGDFSLYTLRLVTSALDDSVPPGFDPQLAAIEFSFKVECPSPFDCAPQHRCPEETGPSPVIDYLAKDYASFRRVMLDRMAAIMPQWKERNAADLGVMLVEALAYTADQLSYQQDAVATEAYLGTARRRVSVRRHARLMDYFMSEGCNARTWVHLQVSADVVRVDPANPAIPIGAKLTTLIPGQLTAIDDDPRVYDRAEMIFETMESLQSLFADHNELRFYSWSDERCCLPKGAISATLVGHHPNLTPGTILLLEEVIGPESGSPSDADPTRRHVVRLDRVVATKAGGAPLIDPVTGQSITDISWHEEDALPFPFCLSAATKQGYRDAVSVARGNLVLADHGVTWKGESLGQVPDSFLSMPRPKDGDRCAPLTSPMVPPRFSPRLAKAPLTHAGPAYDHLMSARTALQWALRDVRPAVTLTGMKSSETRTWTARRDLLNSGAEADEYVVEVDNDGSGTIRFGDDVHGRRPESGTAFTARYRIGNGRAGNIGADALVHIGLTVPEITLVRNPLPAVGGQDPESLQDVRQRAPVAYRIQERAVTPGDYAEVTERRADVQRAAASFRWTGSWHTVFVTVDRGGGGPLSGEYEEEIREHVERYRMAGHDLEVDGPQFVSLEIDLHVCVAGEHFRSDVERELLDVFSNRDLPDGRRGLFHPDNFTFGQPVYLSAIYAAAHQVTGVESVEARTFQRQGRPESSALDSGRLEIGRLEIARLDNDRNFAEHGRLTITLGGGK</sequence>
<dbReference type="Proteomes" id="UP000001660">
    <property type="component" value="Chromosome"/>
</dbReference>
<dbReference type="NCBIfam" id="TIGR02243">
    <property type="entry name" value="putative baseplate assembly protein"/>
    <property type="match status" value="1"/>
</dbReference>
<name>D8P994_9BACT</name>
<proteinExistence type="predicted"/>
<evidence type="ECO:0000313" key="1">
    <source>
        <dbReference type="EMBL" id="CBK41951.1"/>
    </source>
</evidence>
<evidence type="ECO:0000313" key="2">
    <source>
        <dbReference type="Proteomes" id="UP000001660"/>
    </source>
</evidence>
<reference evidence="1 2" key="1">
    <citation type="journal article" date="2010" name="Proc. Natl. Acad. Sci. U.S.A.">
        <title>A Nitrospira metagenome illuminates the physiology and evolution of globally important nitrite-oxidizing bacteria.</title>
        <authorList>
            <person name="Lucker S."/>
            <person name="Wagner M."/>
            <person name="Maixner F."/>
            <person name="Pelletier E."/>
            <person name="Koch H."/>
            <person name="Vacherie B."/>
            <person name="Rattei T."/>
            <person name="Sinninghe Damste J."/>
            <person name="Spieck E."/>
            <person name="Le Paslier D."/>
            <person name="Daims H."/>
        </authorList>
    </citation>
    <scope>NUCLEOTIDE SEQUENCE [LARGE SCALE GENOMIC DNA]</scope>
</reference>
<protein>
    <submittedName>
        <fullName evidence="1">Uncharacterized protein</fullName>
    </submittedName>
</protein>
<dbReference type="EMBL" id="FP929003">
    <property type="protein sequence ID" value="CBK41951.1"/>
    <property type="molecule type" value="Genomic_DNA"/>
</dbReference>
<dbReference type="OrthoDB" id="366288at2"/>
<dbReference type="STRING" id="330214.NIDE2235"/>
<organism evidence="1 2">
    <name type="scientific">Nitrospira defluvii</name>
    <dbReference type="NCBI Taxonomy" id="330214"/>
    <lineage>
        <taxon>Bacteria</taxon>
        <taxon>Pseudomonadati</taxon>
        <taxon>Nitrospirota</taxon>
        <taxon>Nitrospiria</taxon>
        <taxon>Nitrospirales</taxon>
        <taxon>Nitrospiraceae</taxon>
        <taxon>Nitrospira</taxon>
    </lineage>
</organism>